<dbReference type="Pfam" id="PF00497">
    <property type="entry name" value="SBP_bac_3"/>
    <property type="match status" value="1"/>
</dbReference>
<evidence type="ECO:0000313" key="4">
    <source>
        <dbReference type="EMBL" id="SHE83199.1"/>
    </source>
</evidence>
<keyword evidence="2" id="KW-1133">Transmembrane helix</keyword>
<feature type="domain" description="Solute-binding protein family 3/N-terminal" evidence="3">
    <location>
        <begin position="45"/>
        <end position="273"/>
    </location>
</feature>
<dbReference type="PANTHER" id="PTHR35936">
    <property type="entry name" value="MEMBRANE-BOUND LYTIC MUREIN TRANSGLYCOSYLASE F"/>
    <property type="match status" value="1"/>
</dbReference>
<dbReference type="CDD" id="cd01009">
    <property type="entry name" value="PBP2_YfhD_N"/>
    <property type="match status" value="1"/>
</dbReference>
<gene>
    <name evidence="4" type="ORF">SAMN05444362_102281</name>
</gene>
<dbReference type="SUPFAM" id="SSF53850">
    <property type="entry name" value="Periplasmic binding protein-like II"/>
    <property type="match status" value="1"/>
</dbReference>
<dbReference type="SMART" id="SM00062">
    <property type="entry name" value="PBPb"/>
    <property type="match status" value="1"/>
</dbReference>
<dbReference type="Gene3D" id="3.40.190.10">
    <property type="entry name" value="Periplasmic binding protein-like II"/>
    <property type="match status" value="2"/>
</dbReference>
<dbReference type="EMBL" id="FQUC01000002">
    <property type="protein sequence ID" value="SHE83199.1"/>
    <property type="molecule type" value="Genomic_DNA"/>
</dbReference>
<feature type="transmembrane region" description="Helical" evidence="2">
    <location>
        <begin position="9"/>
        <end position="26"/>
    </location>
</feature>
<evidence type="ECO:0000256" key="1">
    <source>
        <dbReference type="ARBA" id="ARBA00022729"/>
    </source>
</evidence>
<keyword evidence="2" id="KW-0812">Transmembrane</keyword>
<organism evidence="4 5">
    <name type="scientific">Dysgonomonas macrotermitis</name>
    <dbReference type="NCBI Taxonomy" id="1346286"/>
    <lineage>
        <taxon>Bacteria</taxon>
        <taxon>Pseudomonadati</taxon>
        <taxon>Bacteroidota</taxon>
        <taxon>Bacteroidia</taxon>
        <taxon>Bacteroidales</taxon>
        <taxon>Dysgonomonadaceae</taxon>
        <taxon>Dysgonomonas</taxon>
    </lineage>
</organism>
<proteinExistence type="predicted"/>
<evidence type="ECO:0000259" key="3">
    <source>
        <dbReference type="SMART" id="SM00062"/>
    </source>
</evidence>
<dbReference type="AlphaFoldDB" id="A0A1M4WPN5"/>
<evidence type="ECO:0000256" key="2">
    <source>
        <dbReference type="SAM" id="Phobius"/>
    </source>
</evidence>
<protein>
    <submittedName>
        <fullName evidence="4">Extracellular solute-binding protein, family 3</fullName>
    </submittedName>
</protein>
<name>A0A1M4WPN5_9BACT</name>
<dbReference type="RefSeq" id="WP_062176279.1">
    <property type="nucleotide sequence ID" value="NZ_BBXL01000002.1"/>
</dbReference>
<accession>A0A1M4WPN5</accession>
<keyword evidence="5" id="KW-1185">Reference proteome</keyword>
<dbReference type="OrthoDB" id="1099384at2"/>
<dbReference type="STRING" id="1346286.SAMN05444362_102281"/>
<dbReference type="PANTHER" id="PTHR35936:SF19">
    <property type="entry name" value="AMINO-ACID-BINDING PROTEIN YXEM-RELATED"/>
    <property type="match status" value="1"/>
</dbReference>
<sequence length="273" mass="30975">MAGKQKKRISSAVTISIIIIAGLVLYKCYPQAQERDYPQIEKSGILHIVTNMDPIGYFASSDTIAGYNHDMLAALQKYTNIKFEISLENSLDESFKGLQSGKYDLIARNIAINANLRESYSFVTPITYNKLVLVQRKPEYNEGKAPIRNHLELGNKTLHIPLNSPNKIRIDNLAHEIGDSIHISEDSLYEDEQIVMMVASGDVDYAVCDIQTAQLLSAKFPEIDIATDIGFTHLEGWAVRNQSPALRDSLNIWIERFKQTDEYKLIQKKYYTK</sequence>
<keyword evidence="1" id="KW-0732">Signal</keyword>
<evidence type="ECO:0000313" key="5">
    <source>
        <dbReference type="Proteomes" id="UP000184480"/>
    </source>
</evidence>
<reference evidence="5" key="1">
    <citation type="submission" date="2016-11" db="EMBL/GenBank/DDBJ databases">
        <authorList>
            <person name="Varghese N."/>
            <person name="Submissions S."/>
        </authorList>
    </citation>
    <scope>NUCLEOTIDE SEQUENCE [LARGE SCALE GENOMIC DNA]</scope>
    <source>
        <strain evidence="5">DSM 27370</strain>
    </source>
</reference>
<keyword evidence="2" id="KW-0472">Membrane</keyword>
<dbReference type="Proteomes" id="UP000184480">
    <property type="component" value="Unassembled WGS sequence"/>
</dbReference>
<dbReference type="InterPro" id="IPR001638">
    <property type="entry name" value="Solute-binding_3/MltF_N"/>
</dbReference>